<feature type="transmembrane region" description="Helical" evidence="6">
    <location>
        <begin position="424"/>
        <end position="449"/>
    </location>
</feature>
<protein>
    <recommendedName>
        <fullName evidence="9">Iron transporter</fullName>
    </recommendedName>
</protein>
<reference evidence="8" key="1">
    <citation type="submission" date="2018-12" db="EMBL/GenBank/DDBJ databases">
        <title>Tengunoibacter tsumagoiensis gen. nov., sp. nov., Dictyobacter kobayashii sp. nov., D. alpinus sp. nov., and D. joshuensis sp. nov. and description of Dictyobacteraceae fam. nov. within the order Ktedonobacterales isolated from Tengu-no-mugimeshi.</title>
        <authorList>
            <person name="Wang C.M."/>
            <person name="Zheng Y."/>
            <person name="Sakai Y."/>
            <person name="Toyoda A."/>
            <person name="Minakuchi Y."/>
            <person name="Abe K."/>
            <person name="Yokota A."/>
            <person name="Yabe S."/>
        </authorList>
    </citation>
    <scope>NUCLEOTIDE SEQUENCE [LARGE SCALE GENOMIC DNA]</scope>
    <source>
        <strain evidence="8">Uno3</strain>
    </source>
</reference>
<proteinExistence type="predicted"/>
<dbReference type="GO" id="GO:0015086">
    <property type="term" value="F:cadmium ion transmembrane transporter activity"/>
    <property type="evidence" value="ECO:0007669"/>
    <property type="project" value="TreeGrafter"/>
</dbReference>
<feature type="transmembrane region" description="Helical" evidence="6">
    <location>
        <begin position="259"/>
        <end position="279"/>
    </location>
</feature>
<feature type="transmembrane region" description="Helical" evidence="6">
    <location>
        <begin position="527"/>
        <end position="554"/>
    </location>
</feature>
<gene>
    <name evidence="7" type="ORF">KTT_38240</name>
</gene>
<accession>A0A402A4N2</accession>
<evidence type="ECO:0000256" key="6">
    <source>
        <dbReference type="SAM" id="Phobius"/>
    </source>
</evidence>
<dbReference type="InterPro" id="IPR001046">
    <property type="entry name" value="NRAMP_fam"/>
</dbReference>
<evidence type="ECO:0000313" key="7">
    <source>
        <dbReference type="EMBL" id="GCE13965.1"/>
    </source>
</evidence>
<evidence type="ECO:0008006" key="9">
    <source>
        <dbReference type="Google" id="ProtNLM"/>
    </source>
</evidence>
<dbReference type="AlphaFoldDB" id="A0A402A4N2"/>
<name>A0A402A4N2_9CHLR</name>
<feature type="transmembrane region" description="Helical" evidence="6">
    <location>
        <begin position="494"/>
        <end position="515"/>
    </location>
</feature>
<feature type="transmembrane region" description="Helical" evidence="6">
    <location>
        <begin position="469"/>
        <end position="488"/>
    </location>
</feature>
<dbReference type="EMBL" id="BIFR01000001">
    <property type="protein sequence ID" value="GCE13965.1"/>
    <property type="molecule type" value="Genomic_DNA"/>
</dbReference>
<keyword evidence="3 6" id="KW-0812">Transmembrane</keyword>
<dbReference type="GO" id="GO:0034755">
    <property type="term" value="P:iron ion transmembrane transport"/>
    <property type="evidence" value="ECO:0007669"/>
    <property type="project" value="TreeGrafter"/>
</dbReference>
<keyword evidence="2" id="KW-0813">Transport</keyword>
<dbReference type="PANTHER" id="PTHR11706">
    <property type="entry name" value="SOLUTE CARRIER PROTEIN FAMILY 11 MEMBER"/>
    <property type="match status" value="1"/>
</dbReference>
<sequence>MDQEHPNDKDIDAIESGMAVETLRGDLGEADVSKPQVVAVERDQAGHVEKVIVKKGKIFQKELDIPISRVQNVEAPSKQESDGRITLNISEQELEAMTSPGAVQVQKAINEDDFLDDIGESIPTAEALRDHEELSHLSKSHQVQVEERKEQPNALLRLLGPGFLGGMAGNDSSAVTAYSIDGAQNGFGHLWLMLLSTPMYYFVMTTCARIGRVTQQGLAEVLREHYGRWVALFAALVLVVANIAMITADLVAVGSGCELITGISWVWFVVPVAVLLWYITVFRNFESLKKIFLVMSLAFIVYFVTAIMAKPDWQSILVHTFVPHIDLNFASVSSAVALLGATISPYNIFWQVQGEKEEIRTGPLNKKLHESALDVIVGVFSGNLIAYAIIIATAATLFVHHRSIATAADAALALTTVLGPVAKYLFAIGFIGAGLVAIPVLLAGSSYAISGTIGWPAGLSKRPWQNEGFYLILTIAMLISLGLALLHLDPIQLMFWANILSGVLSPILIIYLIIISRNQKLMRGKQVGLGTTIALVFTFLVMAIAAVLLFYGLATGQQA</sequence>
<keyword evidence="8" id="KW-1185">Reference proteome</keyword>
<feature type="transmembrane region" description="Helical" evidence="6">
    <location>
        <begin position="229"/>
        <end position="253"/>
    </location>
</feature>
<evidence type="ECO:0000256" key="5">
    <source>
        <dbReference type="ARBA" id="ARBA00023136"/>
    </source>
</evidence>
<dbReference type="RefSeq" id="WP_161975603.1">
    <property type="nucleotide sequence ID" value="NZ_BIFR01000001.1"/>
</dbReference>
<keyword evidence="4 6" id="KW-1133">Transmembrane helix</keyword>
<evidence type="ECO:0000256" key="2">
    <source>
        <dbReference type="ARBA" id="ARBA00022448"/>
    </source>
</evidence>
<feature type="transmembrane region" description="Helical" evidence="6">
    <location>
        <begin position="371"/>
        <end position="399"/>
    </location>
</feature>
<feature type="transmembrane region" description="Helical" evidence="6">
    <location>
        <begin position="190"/>
        <end position="208"/>
    </location>
</feature>
<feature type="transmembrane region" description="Helical" evidence="6">
    <location>
        <begin position="291"/>
        <end position="309"/>
    </location>
</feature>
<evidence type="ECO:0000256" key="4">
    <source>
        <dbReference type="ARBA" id="ARBA00022989"/>
    </source>
</evidence>
<organism evidence="7 8">
    <name type="scientific">Tengunoibacter tsumagoiensis</name>
    <dbReference type="NCBI Taxonomy" id="2014871"/>
    <lineage>
        <taxon>Bacteria</taxon>
        <taxon>Bacillati</taxon>
        <taxon>Chloroflexota</taxon>
        <taxon>Ktedonobacteria</taxon>
        <taxon>Ktedonobacterales</taxon>
        <taxon>Dictyobacteraceae</taxon>
        <taxon>Tengunoibacter</taxon>
    </lineage>
</organism>
<dbReference type="GO" id="GO:0005886">
    <property type="term" value="C:plasma membrane"/>
    <property type="evidence" value="ECO:0007669"/>
    <property type="project" value="TreeGrafter"/>
</dbReference>
<dbReference type="Proteomes" id="UP000287352">
    <property type="component" value="Unassembled WGS sequence"/>
</dbReference>
<dbReference type="PANTHER" id="PTHR11706:SF33">
    <property type="entry name" value="NATURAL RESISTANCE-ASSOCIATED MACROPHAGE PROTEIN 2"/>
    <property type="match status" value="1"/>
</dbReference>
<comment type="subcellular location">
    <subcellularLocation>
        <location evidence="1">Membrane</location>
        <topology evidence="1">Multi-pass membrane protein</topology>
    </subcellularLocation>
</comment>
<evidence type="ECO:0000313" key="8">
    <source>
        <dbReference type="Proteomes" id="UP000287352"/>
    </source>
</evidence>
<keyword evidence="5 6" id="KW-0472">Membrane</keyword>
<evidence type="ECO:0000256" key="3">
    <source>
        <dbReference type="ARBA" id="ARBA00022692"/>
    </source>
</evidence>
<dbReference type="GO" id="GO:0005384">
    <property type="term" value="F:manganese ion transmembrane transporter activity"/>
    <property type="evidence" value="ECO:0007669"/>
    <property type="project" value="TreeGrafter"/>
</dbReference>
<evidence type="ECO:0000256" key="1">
    <source>
        <dbReference type="ARBA" id="ARBA00004141"/>
    </source>
</evidence>
<feature type="transmembrane region" description="Helical" evidence="6">
    <location>
        <begin position="329"/>
        <end position="350"/>
    </location>
</feature>
<dbReference type="Pfam" id="PF01566">
    <property type="entry name" value="Nramp"/>
    <property type="match status" value="1"/>
</dbReference>
<comment type="caution">
    <text evidence="7">The sequence shown here is derived from an EMBL/GenBank/DDBJ whole genome shotgun (WGS) entry which is preliminary data.</text>
</comment>